<feature type="domain" description="Major facilitator superfamily (MFS) profile" evidence="6">
    <location>
        <begin position="8"/>
        <end position="397"/>
    </location>
</feature>
<keyword evidence="2 5" id="KW-0812">Transmembrane</keyword>
<feature type="transmembrane region" description="Helical" evidence="5">
    <location>
        <begin position="338"/>
        <end position="360"/>
    </location>
</feature>
<reference evidence="7 8" key="1">
    <citation type="submission" date="2021-03" db="EMBL/GenBank/DDBJ databases">
        <authorList>
            <person name="Grouzdev D.S."/>
        </authorList>
    </citation>
    <scope>NUCLEOTIDE SEQUENCE [LARGE SCALE GENOMIC DNA]</scope>
    <source>
        <strain evidence="7 8">M50-1</strain>
    </source>
</reference>
<dbReference type="PANTHER" id="PTHR11360:SF284">
    <property type="entry name" value="EG:103B4.3 PROTEIN-RELATED"/>
    <property type="match status" value="1"/>
</dbReference>
<evidence type="ECO:0000256" key="5">
    <source>
        <dbReference type="SAM" id="Phobius"/>
    </source>
</evidence>
<feature type="transmembrane region" description="Helical" evidence="5">
    <location>
        <begin position="48"/>
        <end position="69"/>
    </location>
</feature>
<comment type="caution">
    <text evidence="7">The sequence shown here is derived from an EMBL/GenBank/DDBJ whole genome shotgun (WGS) entry which is preliminary data.</text>
</comment>
<feature type="transmembrane region" description="Helical" evidence="5">
    <location>
        <begin position="136"/>
        <end position="159"/>
    </location>
</feature>
<gene>
    <name evidence="7" type="ORF">EYB53_002840</name>
</gene>
<dbReference type="Pfam" id="PF07690">
    <property type="entry name" value="MFS_1"/>
    <property type="match status" value="1"/>
</dbReference>
<dbReference type="Proteomes" id="UP001193081">
    <property type="component" value="Unassembled WGS sequence"/>
</dbReference>
<dbReference type="PANTHER" id="PTHR11360">
    <property type="entry name" value="MONOCARBOXYLATE TRANSPORTER"/>
    <property type="match status" value="1"/>
</dbReference>
<keyword evidence="4 5" id="KW-0472">Membrane</keyword>
<dbReference type="InterPro" id="IPR020846">
    <property type="entry name" value="MFS_dom"/>
</dbReference>
<feature type="transmembrane region" description="Helical" evidence="5">
    <location>
        <begin position="219"/>
        <end position="241"/>
    </location>
</feature>
<feature type="transmembrane region" description="Helical" evidence="5">
    <location>
        <begin position="372"/>
        <end position="392"/>
    </location>
</feature>
<feature type="transmembrane region" description="Helical" evidence="5">
    <location>
        <begin position="76"/>
        <end position="95"/>
    </location>
</feature>
<feature type="transmembrane region" description="Helical" evidence="5">
    <location>
        <begin position="165"/>
        <end position="186"/>
    </location>
</feature>
<feature type="transmembrane region" description="Helical" evidence="5">
    <location>
        <begin position="247"/>
        <end position="271"/>
    </location>
</feature>
<evidence type="ECO:0000313" key="7">
    <source>
        <dbReference type="EMBL" id="MBP1464638.1"/>
    </source>
</evidence>
<feature type="transmembrane region" description="Helical" evidence="5">
    <location>
        <begin position="309"/>
        <end position="331"/>
    </location>
</feature>
<evidence type="ECO:0000313" key="8">
    <source>
        <dbReference type="Proteomes" id="UP001193081"/>
    </source>
</evidence>
<dbReference type="EMBL" id="SIJK02000003">
    <property type="protein sequence ID" value="MBP1464638.1"/>
    <property type="molecule type" value="Genomic_DNA"/>
</dbReference>
<accession>A0ABS4D5E5</accession>
<keyword evidence="8" id="KW-1185">Reference proteome</keyword>
<keyword evidence="3 5" id="KW-1133">Transmembrane helix</keyword>
<protein>
    <submittedName>
        <fullName evidence="7">MFS transporter</fullName>
    </submittedName>
</protein>
<dbReference type="PROSITE" id="PS50850">
    <property type="entry name" value="MFS"/>
    <property type="match status" value="1"/>
</dbReference>
<feature type="transmembrane region" description="Helical" evidence="5">
    <location>
        <begin position="101"/>
        <end position="129"/>
    </location>
</feature>
<dbReference type="CDD" id="cd17355">
    <property type="entry name" value="MFS_YcxA_like"/>
    <property type="match status" value="1"/>
</dbReference>
<feature type="transmembrane region" description="Helical" evidence="5">
    <location>
        <begin position="283"/>
        <end position="303"/>
    </location>
</feature>
<dbReference type="InterPro" id="IPR011701">
    <property type="entry name" value="MFS"/>
</dbReference>
<name>A0ABS4D5E5_9CHLR</name>
<sequence>MPKRLPMWATATLYGTLIVALSMGVRQTFGVFLLPISETLEIGRSQVSLTLAVQNLIFGLGQPFIGALADRRGVRPILMLGVLLYALGLWGVTLVTNVWGLLLTLGLVVGLAQSMTTFVVIFSALGALVPTQRRGLAFGLVTAGGSLGMFAFVPLAQILLSMMPWQGALVSLALLILLILLFALAFRPRPTSSSSQAAALPSSSLKPVIATALRHPGYLLLNLGFFVCGFHVAFIAIHFPAYLADYAVAPFVAASALAVIGLANVVGSYLFGALSDRFVKKRVLSALYFARAVVFVLFLLVPVTGTSALVFGFAIGLLWLGTVPLTSGLVAQLFGVRYLGTLYGIVFLSHQVGAFLGAWLGGAVYDLTGSYLPVWNTALALSLVAAFIHVILDDRPVRSLQEQRA</sequence>
<dbReference type="RefSeq" id="WP_205712564.1">
    <property type="nucleotide sequence ID" value="NZ_SIJK02000003.1"/>
</dbReference>
<dbReference type="InterPro" id="IPR036259">
    <property type="entry name" value="MFS_trans_sf"/>
</dbReference>
<dbReference type="InterPro" id="IPR050327">
    <property type="entry name" value="Proton-linked_MCT"/>
</dbReference>
<comment type="subcellular location">
    <subcellularLocation>
        <location evidence="1">Cell membrane</location>
        <topology evidence="1">Multi-pass membrane protein</topology>
    </subcellularLocation>
</comment>
<organism evidence="7 8">
    <name type="scientific">Candidatus Chloroploca mongolica</name>
    <dbReference type="NCBI Taxonomy" id="2528176"/>
    <lineage>
        <taxon>Bacteria</taxon>
        <taxon>Bacillati</taxon>
        <taxon>Chloroflexota</taxon>
        <taxon>Chloroflexia</taxon>
        <taxon>Chloroflexales</taxon>
        <taxon>Chloroflexineae</taxon>
        <taxon>Oscillochloridaceae</taxon>
        <taxon>Candidatus Chloroploca</taxon>
    </lineage>
</organism>
<evidence type="ECO:0000259" key="6">
    <source>
        <dbReference type="PROSITE" id="PS50850"/>
    </source>
</evidence>
<evidence type="ECO:0000256" key="2">
    <source>
        <dbReference type="ARBA" id="ARBA00022692"/>
    </source>
</evidence>
<evidence type="ECO:0000256" key="4">
    <source>
        <dbReference type="ARBA" id="ARBA00023136"/>
    </source>
</evidence>
<dbReference type="SUPFAM" id="SSF103473">
    <property type="entry name" value="MFS general substrate transporter"/>
    <property type="match status" value="1"/>
</dbReference>
<dbReference type="Gene3D" id="1.20.1250.20">
    <property type="entry name" value="MFS general substrate transporter like domains"/>
    <property type="match status" value="2"/>
</dbReference>
<evidence type="ECO:0000256" key="1">
    <source>
        <dbReference type="ARBA" id="ARBA00004651"/>
    </source>
</evidence>
<evidence type="ECO:0000256" key="3">
    <source>
        <dbReference type="ARBA" id="ARBA00022989"/>
    </source>
</evidence>
<proteinExistence type="predicted"/>